<dbReference type="AlphaFoldDB" id="A0AAD6WUC3"/>
<dbReference type="EMBL" id="JARJCM010000122">
    <property type="protein sequence ID" value="KAJ7027623.1"/>
    <property type="molecule type" value="Genomic_DNA"/>
</dbReference>
<feature type="non-terminal residue" evidence="2">
    <location>
        <position position="151"/>
    </location>
</feature>
<proteinExistence type="predicted"/>
<comment type="caution">
    <text evidence="2">The sequence shown here is derived from an EMBL/GenBank/DDBJ whole genome shotgun (WGS) entry which is preliminary data.</text>
</comment>
<gene>
    <name evidence="2" type="ORF">C8F04DRAFT_904575</name>
</gene>
<evidence type="ECO:0000313" key="3">
    <source>
        <dbReference type="Proteomes" id="UP001218188"/>
    </source>
</evidence>
<dbReference type="Pfam" id="PF18803">
    <property type="entry name" value="CxC2"/>
    <property type="match status" value="1"/>
</dbReference>
<dbReference type="InterPro" id="IPR041457">
    <property type="entry name" value="CxC2_KDZ-assoc"/>
</dbReference>
<protein>
    <recommendedName>
        <fullName evidence="1">CxC2-like cysteine cluster KDZ transposase-associated domain-containing protein</fullName>
    </recommendedName>
</protein>
<dbReference type="Proteomes" id="UP001218188">
    <property type="component" value="Unassembled WGS sequence"/>
</dbReference>
<sequence>CSDCLQAPLLCRQCWVNKHTTMPTHWAFVWNKHERFLREVRLQSTVAIRLGHNGEGCPDAPVAHSFTLVDQNGIHATAIAFCGCKTETSPEGKKHSLSQYEQLTQAGIFPGSVKDPGTGYTLDLLEYHRQQRNQGKGSVYNFVLVLQRQAD</sequence>
<name>A0AAD6WUC3_9AGAR</name>
<evidence type="ECO:0000313" key="2">
    <source>
        <dbReference type="EMBL" id="KAJ7027623.1"/>
    </source>
</evidence>
<feature type="non-terminal residue" evidence="2">
    <location>
        <position position="1"/>
    </location>
</feature>
<keyword evidence="3" id="KW-1185">Reference proteome</keyword>
<evidence type="ECO:0000259" key="1">
    <source>
        <dbReference type="Pfam" id="PF18803"/>
    </source>
</evidence>
<feature type="domain" description="CxC2-like cysteine cluster KDZ transposase-associated" evidence="1">
    <location>
        <begin position="46"/>
        <end position="151"/>
    </location>
</feature>
<organism evidence="2 3">
    <name type="scientific">Mycena alexandri</name>
    <dbReference type="NCBI Taxonomy" id="1745969"/>
    <lineage>
        <taxon>Eukaryota</taxon>
        <taxon>Fungi</taxon>
        <taxon>Dikarya</taxon>
        <taxon>Basidiomycota</taxon>
        <taxon>Agaricomycotina</taxon>
        <taxon>Agaricomycetes</taxon>
        <taxon>Agaricomycetidae</taxon>
        <taxon>Agaricales</taxon>
        <taxon>Marasmiineae</taxon>
        <taxon>Mycenaceae</taxon>
        <taxon>Mycena</taxon>
    </lineage>
</organism>
<accession>A0AAD6WUC3</accession>
<reference evidence="2" key="1">
    <citation type="submission" date="2023-03" db="EMBL/GenBank/DDBJ databases">
        <title>Massive genome expansion in bonnet fungi (Mycena s.s.) driven by repeated elements and novel gene families across ecological guilds.</title>
        <authorList>
            <consortium name="Lawrence Berkeley National Laboratory"/>
            <person name="Harder C.B."/>
            <person name="Miyauchi S."/>
            <person name="Viragh M."/>
            <person name="Kuo A."/>
            <person name="Thoen E."/>
            <person name="Andreopoulos B."/>
            <person name="Lu D."/>
            <person name="Skrede I."/>
            <person name="Drula E."/>
            <person name="Henrissat B."/>
            <person name="Morin E."/>
            <person name="Kohler A."/>
            <person name="Barry K."/>
            <person name="LaButti K."/>
            <person name="Morin E."/>
            <person name="Salamov A."/>
            <person name="Lipzen A."/>
            <person name="Mereny Z."/>
            <person name="Hegedus B."/>
            <person name="Baldrian P."/>
            <person name="Stursova M."/>
            <person name="Weitz H."/>
            <person name="Taylor A."/>
            <person name="Grigoriev I.V."/>
            <person name="Nagy L.G."/>
            <person name="Martin F."/>
            <person name="Kauserud H."/>
        </authorList>
    </citation>
    <scope>NUCLEOTIDE SEQUENCE</scope>
    <source>
        <strain evidence="2">CBHHK200</strain>
    </source>
</reference>